<evidence type="ECO:0000259" key="1">
    <source>
        <dbReference type="Pfam" id="PF13454"/>
    </source>
</evidence>
<dbReference type="InterPro" id="IPR052189">
    <property type="entry name" value="L-asp_N-monooxygenase_NS-form"/>
</dbReference>
<evidence type="ECO:0000313" key="2">
    <source>
        <dbReference type="EMBL" id="GAL85209.1"/>
    </source>
</evidence>
<dbReference type="PANTHER" id="PTHR40254:SF1">
    <property type="entry name" value="BLR0577 PROTEIN"/>
    <property type="match status" value="1"/>
</dbReference>
<dbReference type="InterPro" id="IPR036188">
    <property type="entry name" value="FAD/NAD-bd_sf"/>
</dbReference>
<comment type="caution">
    <text evidence="2">The sequence shown here is derived from an EMBL/GenBank/DDBJ whole genome shotgun (WGS) entry which is preliminary data.</text>
</comment>
<dbReference type="RefSeq" id="WP_045463401.1">
    <property type="nucleotide sequence ID" value="NZ_BBLT01000004.1"/>
</dbReference>
<feature type="domain" description="FAD-dependent urate hydroxylase HpyO/Asp monooxygenase CreE-like FAD/NAD(P)-binding" evidence="1">
    <location>
        <begin position="6"/>
        <end position="150"/>
    </location>
</feature>
<dbReference type="Pfam" id="PF13454">
    <property type="entry name" value="NAD_binding_9"/>
    <property type="match status" value="1"/>
</dbReference>
<dbReference type="PANTHER" id="PTHR40254">
    <property type="entry name" value="BLR0577 PROTEIN"/>
    <property type="match status" value="1"/>
</dbReference>
<protein>
    <submittedName>
        <fullName evidence="2">Putative polyketide biosynthesis zinc-dependent hydrolase BaeB</fullName>
    </submittedName>
</protein>
<evidence type="ECO:0000313" key="3">
    <source>
        <dbReference type="Proteomes" id="UP000030185"/>
    </source>
</evidence>
<dbReference type="EMBL" id="BBLT01000004">
    <property type="protein sequence ID" value="GAL85209.1"/>
    <property type="molecule type" value="Genomic_DNA"/>
</dbReference>
<organism evidence="2 3">
    <name type="scientific">Sporocytophaga myxococcoides</name>
    <dbReference type="NCBI Taxonomy" id="153721"/>
    <lineage>
        <taxon>Bacteria</taxon>
        <taxon>Pseudomonadati</taxon>
        <taxon>Bacteroidota</taxon>
        <taxon>Cytophagia</taxon>
        <taxon>Cytophagales</taxon>
        <taxon>Cytophagaceae</taxon>
        <taxon>Sporocytophaga</taxon>
    </lineage>
</organism>
<accession>A0A098LFF7</accession>
<reference evidence="2 3" key="1">
    <citation type="submission" date="2014-09" db="EMBL/GenBank/DDBJ databases">
        <title>Sporocytophaga myxococcoides PG-01 genome sequencing.</title>
        <authorList>
            <person name="Liu L."/>
            <person name="Gao P.J."/>
            <person name="Chen G.J."/>
            <person name="Wang L.S."/>
        </authorList>
    </citation>
    <scope>NUCLEOTIDE SEQUENCE [LARGE SCALE GENOMIC DNA]</scope>
    <source>
        <strain evidence="2 3">PG-01</strain>
    </source>
</reference>
<dbReference type="OrthoDB" id="6309046at2"/>
<dbReference type="Proteomes" id="UP000030185">
    <property type="component" value="Unassembled WGS sequence"/>
</dbReference>
<dbReference type="eggNOG" id="COG4529">
    <property type="taxonomic scope" value="Bacteria"/>
</dbReference>
<keyword evidence="3" id="KW-1185">Reference proteome</keyword>
<dbReference type="AlphaFoldDB" id="A0A098LFF7"/>
<keyword evidence="2" id="KW-0378">Hydrolase</keyword>
<dbReference type="GO" id="GO:0016787">
    <property type="term" value="F:hydrolase activity"/>
    <property type="evidence" value="ECO:0007669"/>
    <property type="project" value="UniProtKB-KW"/>
</dbReference>
<gene>
    <name evidence="2" type="ORF">MYP_2438</name>
</gene>
<dbReference type="Gene3D" id="3.50.50.60">
    <property type="entry name" value="FAD/NAD(P)-binding domain"/>
    <property type="match status" value="1"/>
</dbReference>
<dbReference type="STRING" id="153721.MYP_2438"/>
<sequence>MKTISIVGGGFCGCMLTLHLLKKRQSKIKIHLIDKSEKLCKGAAYSTEFNFHLLNVNAGKMSALQSDEDNFINWLKENKYPYNNEDYVPRKLYGNYLSNLLYHELNEAPDNVDIHIEEAIDVTLENDKAVILLESGKKIISDKVVLAPGNFSPQSDNDPFEKYIDDGIYFTNPWNHQTIIDKIHKEEDILILGTGLTMIDLCTTLYFNSHKGKIHAFSRHGFLPAVHKPVYFYEPFYHEIEKTSSLSEVLSIVKKHLHSHKQQGGDWRDIIDSLRPYNQKIWMNFSTNDKALFIQKLNRLWSISRHRIPQEYQITIDELLKNNMLEIHSGKIDTIVKTGRKLNITVRKKNNEQPTSLSVHRVINCTGPQLNYLKLQNPLIKNMIQKGLIHPGPLNLGVDATPEGKVKNHYNENIIYALGSALTGVLFESTAVPELRVQAEVLADILLFSELPVPNNHTTFFQNP</sequence>
<proteinExistence type="predicted"/>
<dbReference type="SUPFAM" id="SSF51905">
    <property type="entry name" value="FAD/NAD(P)-binding domain"/>
    <property type="match status" value="1"/>
</dbReference>
<dbReference type="InterPro" id="IPR038732">
    <property type="entry name" value="HpyO/CreE_NAD-binding"/>
</dbReference>
<name>A0A098LFF7_9BACT</name>